<sequence length="208" mass="23250">MGVVKMVMRSILSYLWGKIQSVVLYCATEFTTLYAIYVTVKAMKSDKISMVEDSLKLWSVLSLYRVLVLLGIDTAIIFFMMLLLYEKGGSAIYDKYVATSVEPTMKALEFLKPSTNATVKKAEGEAERMKAVARKKVERVKSLALEALQGNTKPLIDEFKDTLEPLKKHAMERGKGVIATVTGEEAQRMKSMVETNGKYIVSEILNGN</sequence>
<proteinExistence type="predicted"/>
<dbReference type="AlphaFoldDB" id="A0A7S2XCI3"/>
<accession>A0A7S2XCI3</accession>
<evidence type="ECO:0000313" key="2">
    <source>
        <dbReference type="EMBL" id="CAD9769240.1"/>
    </source>
</evidence>
<keyword evidence="1" id="KW-0812">Transmembrane</keyword>
<gene>
    <name evidence="2" type="ORF">LSP00402_LOCUS13222</name>
</gene>
<name>A0A7S2XCI3_9EUKA</name>
<keyword evidence="1" id="KW-0472">Membrane</keyword>
<keyword evidence="1" id="KW-1133">Transmembrane helix</keyword>
<reference evidence="2" key="1">
    <citation type="submission" date="2021-01" db="EMBL/GenBank/DDBJ databases">
        <authorList>
            <person name="Corre E."/>
            <person name="Pelletier E."/>
            <person name="Niang G."/>
            <person name="Scheremetjew M."/>
            <person name="Finn R."/>
            <person name="Kale V."/>
            <person name="Holt S."/>
            <person name="Cochrane G."/>
            <person name="Meng A."/>
            <person name="Brown T."/>
            <person name="Cohen L."/>
        </authorList>
    </citation>
    <scope>NUCLEOTIDE SEQUENCE</scope>
    <source>
        <strain evidence="2">CCMP622</strain>
    </source>
</reference>
<dbReference type="EMBL" id="HBHP01021233">
    <property type="protein sequence ID" value="CAD9769240.1"/>
    <property type="molecule type" value="Transcribed_RNA"/>
</dbReference>
<evidence type="ECO:0000256" key="1">
    <source>
        <dbReference type="SAM" id="Phobius"/>
    </source>
</evidence>
<protein>
    <submittedName>
        <fullName evidence="2">Uncharacterized protein</fullName>
    </submittedName>
</protein>
<feature type="transmembrane region" description="Helical" evidence="1">
    <location>
        <begin position="63"/>
        <end position="85"/>
    </location>
</feature>
<organism evidence="2">
    <name type="scientific">Lotharella oceanica</name>
    <dbReference type="NCBI Taxonomy" id="641309"/>
    <lineage>
        <taxon>Eukaryota</taxon>
        <taxon>Sar</taxon>
        <taxon>Rhizaria</taxon>
        <taxon>Cercozoa</taxon>
        <taxon>Chlorarachniophyceae</taxon>
        <taxon>Lotharella</taxon>
    </lineage>
</organism>
<feature type="transmembrane region" description="Helical" evidence="1">
    <location>
        <begin position="21"/>
        <end position="43"/>
    </location>
</feature>